<dbReference type="Gene3D" id="3.30.565.10">
    <property type="entry name" value="Histidine kinase-like ATPase, C-terminal domain"/>
    <property type="match status" value="1"/>
</dbReference>
<accession>A0ABT4A021</accession>
<protein>
    <recommendedName>
        <fullName evidence="3">histidine kinase</fullName>
        <ecNumber evidence="3">2.7.13.3</ecNumber>
    </recommendedName>
</protein>
<sequence length="638" mass="69591">MSSLSTRTWPREGGLRAWFLEGLDQLLSEEQRRLPPEELGRLRVLVGAAALNLVMAVQMTVSGLSSRERSFYLVAGPLVLAGYLSVLVLARRGRSPRLASLLLCSILGVGMLAAMRSMGVQQASTHAATMLLPALAAYLLGARMGLAFTVLFGLNALLLQPLQQVGFELSRPLFPDEMAQRMSLLAGFSLLGGWALNWLHVTAREASHSALQRALKTLRESESKLLSLFESTDDLVMSLDRQGRLLTANPSMRQLLRRTLGREGQPGEPILDAFPLEIQEHLRGPLTQALAGQRAKTEASFQLGDRLLIVEIVINPILEEGGGVVGLTFFGRDITERKEAESRLAELHRSLLDVSRRAGMAEIATGVLHNVGNTLNSVNVSAGVVAERLRALRVSGLTKTAELLREHSEAPGSLLTANPQLRQVPGYLHALAEQLMRERDAVLDEVRVLDESVEHIKSVVSMQQQHACFAGVVERVELPCLIDDAMRLHAVSYEQLGIQLRREYGTQLSAVMVDRHKLLQILVNLLSNARHALMDSGRADKQLLIRVEQAGERLRIIVKENGVGIVPENLVRLFTQGFSTKKDGHGFGLHISALAARELGGELHASSEGPGQGATFTLELPLTDARVSEARGSEARAG</sequence>
<evidence type="ECO:0000256" key="1">
    <source>
        <dbReference type="ARBA" id="ARBA00000085"/>
    </source>
</evidence>
<evidence type="ECO:0000313" key="17">
    <source>
        <dbReference type="Proteomes" id="UP001207654"/>
    </source>
</evidence>
<evidence type="ECO:0000259" key="13">
    <source>
        <dbReference type="PROSITE" id="PS50109"/>
    </source>
</evidence>
<evidence type="ECO:0000256" key="9">
    <source>
        <dbReference type="ARBA" id="ARBA00022989"/>
    </source>
</evidence>
<dbReference type="Gene3D" id="3.30.450.20">
    <property type="entry name" value="PAS domain"/>
    <property type="match status" value="1"/>
</dbReference>
<dbReference type="InterPro" id="IPR000700">
    <property type="entry name" value="PAS-assoc_C"/>
</dbReference>
<evidence type="ECO:0000256" key="4">
    <source>
        <dbReference type="ARBA" id="ARBA00022679"/>
    </source>
</evidence>
<dbReference type="PROSITE" id="PS50112">
    <property type="entry name" value="PAS"/>
    <property type="match status" value="1"/>
</dbReference>
<dbReference type="RefSeq" id="WP_267533931.1">
    <property type="nucleotide sequence ID" value="NZ_JAPNKA010000001.1"/>
</dbReference>
<dbReference type="SMART" id="SM00387">
    <property type="entry name" value="HATPase_c"/>
    <property type="match status" value="1"/>
</dbReference>
<evidence type="ECO:0000256" key="3">
    <source>
        <dbReference type="ARBA" id="ARBA00012438"/>
    </source>
</evidence>
<name>A0ABT4A021_9BACT</name>
<dbReference type="SMART" id="SM00091">
    <property type="entry name" value="PAS"/>
    <property type="match status" value="1"/>
</dbReference>
<feature type="domain" description="PAS" evidence="14">
    <location>
        <begin position="221"/>
        <end position="256"/>
    </location>
</feature>
<feature type="transmembrane region" description="Helical" evidence="12">
    <location>
        <begin position="135"/>
        <end position="158"/>
    </location>
</feature>
<organism evidence="16 17">
    <name type="scientific">Archangium lansingense</name>
    <dbReference type="NCBI Taxonomy" id="2995310"/>
    <lineage>
        <taxon>Bacteria</taxon>
        <taxon>Pseudomonadati</taxon>
        <taxon>Myxococcota</taxon>
        <taxon>Myxococcia</taxon>
        <taxon>Myxococcales</taxon>
        <taxon>Cystobacterineae</taxon>
        <taxon>Archangiaceae</taxon>
        <taxon>Archangium</taxon>
    </lineage>
</organism>
<keyword evidence="10" id="KW-0902">Two-component regulatory system</keyword>
<dbReference type="InterPro" id="IPR003594">
    <property type="entry name" value="HATPase_dom"/>
</dbReference>
<proteinExistence type="predicted"/>
<dbReference type="PRINTS" id="PR00344">
    <property type="entry name" value="BCTRLSENSOR"/>
</dbReference>
<dbReference type="SUPFAM" id="SSF55874">
    <property type="entry name" value="ATPase domain of HSP90 chaperone/DNA topoisomerase II/histidine kinase"/>
    <property type="match status" value="1"/>
</dbReference>
<evidence type="ECO:0000256" key="10">
    <source>
        <dbReference type="ARBA" id="ARBA00023012"/>
    </source>
</evidence>
<dbReference type="PANTHER" id="PTHR42878">
    <property type="entry name" value="TWO-COMPONENT HISTIDINE KINASE"/>
    <property type="match status" value="1"/>
</dbReference>
<dbReference type="InterPro" id="IPR004358">
    <property type="entry name" value="Sig_transdc_His_kin-like_C"/>
</dbReference>
<dbReference type="InterPro" id="IPR035965">
    <property type="entry name" value="PAS-like_dom_sf"/>
</dbReference>
<feature type="transmembrane region" description="Helical" evidence="12">
    <location>
        <begin position="97"/>
        <end position="115"/>
    </location>
</feature>
<evidence type="ECO:0000256" key="8">
    <source>
        <dbReference type="ARBA" id="ARBA00022840"/>
    </source>
</evidence>
<keyword evidence="11 12" id="KW-0472">Membrane</keyword>
<keyword evidence="17" id="KW-1185">Reference proteome</keyword>
<feature type="transmembrane region" description="Helical" evidence="12">
    <location>
        <begin position="179"/>
        <end position="199"/>
    </location>
</feature>
<evidence type="ECO:0000256" key="6">
    <source>
        <dbReference type="ARBA" id="ARBA00022741"/>
    </source>
</evidence>
<evidence type="ECO:0000256" key="11">
    <source>
        <dbReference type="ARBA" id="ARBA00023136"/>
    </source>
</evidence>
<feature type="transmembrane region" description="Helical" evidence="12">
    <location>
        <begin position="70"/>
        <end position="90"/>
    </location>
</feature>
<evidence type="ECO:0000259" key="14">
    <source>
        <dbReference type="PROSITE" id="PS50112"/>
    </source>
</evidence>
<dbReference type="EMBL" id="JAPNKA010000001">
    <property type="protein sequence ID" value="MCY1074980.1"/>
    <property type="molecule type" value="Genomic_DNA"/>
</dbReference>
<dbReference type="PROSITE" id="PS50109">
    <property type="entry name" value="HIS_KIN"/>
    <property type="match status" value="1"/>
</dbReference>
<dbReference type="EC" id="2.7.13.3" evidence="3"/>
<comment type="catalytic activity">
    <reaction evidence="1">
        <text>ATP + protein L-histidine = ADP + protein N-phospho-L-histidine.</text>
        <dbReference type="EC" id="2.7.13.3"/>
    </reaction>
</comment>
<dbReference type="PROSITE" id="PS50113">
    <property type="entry name" value="PAC"/>
    <property type="match status" value="1"/>
</dbReference>
<dbReference type="InterPro" id="IPR000014">
    <property type="entry name" value="PAS"/>
</dbReference>
<gene>
    <name evidence="16" type="ORF">OV287_10795</name>
</gene>
<dbReference type="CDD" id="cd00130">
    <property type="entry name" value="PAS"/>
    <property type="match status" value="1"/>
</dbReference>
<evidence type="ECO:0000259" key="15">
    <source>
        <dbReference type="PROSITE" id="PS50113"/>
    </source>
</evidence>
<comment type="caution">
    <text evidence="16">The sequence shown here is derived from an EMBL/GenBank/DDBJ whole genome shotgun (WGS) entry which is preliminary data.</text>
</comment>
<comment type="subcellular location">
    <subcellularLocation>
        <location evidence="2">Membrane</location>
        <topology evidence="2">Multi-pass membrane protein</topology>
    </subcellularLocation>
</comment>
<dbReference type="Pfam" id="PF02518">
    <property type="entry name" value="HATPase_c"/>
    <property type="match status" value="1"/>
</dbReference>
<dbReference type="NCBIfam" id="TIGR00229">
    <property type="entry name" value="sensory_box"/>
    <property type="match status" value="1"/>
</dbReference>
<dbReference type="InterPro" id="IPR013656">
    <property type="entry name" value="PAS_4"/>
</dbReference>
<feature type="domain" description="Histidine kinase" evidence="13">
    <location>
        <begin position="403"/>
        <end position="624"/>
    </location>
</feature>
<keyword evidence="8 16" id="KW-0067">ATP-binding</keyword>
<dbReference type="Pfam" id="PF08448">
    <property type="entry name" value="PAS_4"/>
    <property type="match status" value="1"/>
</dbReference>
<keyword evidence="4" id="KW-0808">Transferase</keyword>
<feature type="domain" description="PAC" evidence="15">
    <location>
        <begin position="293"/>
        <end position="346"/>
    </location>
</feature>
<keyword evidence="5 12" id="KW-0812">Transmembrane</keyword>
<feature type="transmembrane region" description="Helical" evidence="12">
    <location>
        <begin position="42"/>
        <end position="64"/>
    </location>
</feature>
<evidence type="ECO:0000256" key="5">
    <source>
        <dbReference type="ARBA" id="ARBA00022692"/>
    </source>
</evidence>
<dbReference type="Proteomes" id="UP001207654">
    <property type="component" value="Unassembled WGS sequence"/>
</dbReference>
<keyword evidence="6" id="KW-0547">Nucleotide-binding</keyword>
<dbReference type="InterPro" id="IPR050351">
    <property type="entry name" value="BphY/WalK/GraS-like"/>
</dbReference>
<evidence type="ECO:0000256" key="2">
    <source>
        <dbReference type="ARBA" id="ARBA00004141"/>
    </source>
</evidence>
<dbReference type="InterPro" id="IPR005467">
    <property type="entry name" value="His_kinase_dom"/>
</dbReference>
<evidence type="ECO:0000313" key="16">
    <source>
        <dbReference type="EMBL" id="MCY1074980.1"/>
    </source>
</evidence>
<keyword evidence="9 12" id="KW-1133">Transmembrane helix</keyword>
<evidence type="ECO:0000256" key="12">
    <source>
        <dbReference type="SAM" id="Phobius"/>
    </source>
</evidence>
<dbReference type="SUPFAM" id="SSF55785">
    <property type="entry name" value="PYP-like sensor domain (PAS domain)"/>
    <property type="match status" value="1"/>
</dbReference>
<dbReference type="InterPro" id="IPR036890">
    <property type="entry name" value="HATPase_C_sf"/>
</dbReference>
<evidence type="ECO:0000256" key="7">
    <source>
        <dbReference type="ARBA" id="ARBA00022777"/>
    </source>
</evidence>
<dbReference type="GO" id="GO:0005524">
    <property type="term" value="F:ATP binding"/>
    <property type="evidence" value="ECO:0007669"/>
    <property type="project" value="UniProtKB-KW"/>
</dbReference>
<reference evidence="16 17" key="1">
    <citation type="submission" date="2022-11" db="EMBL/GenBank/DDBJ databases">
        <title>Minimal conservation of predation-associated metabolite biosynthetic gene clusters underscores biosynthetic potential of Myxococcota including descriptions for ten novel species: Archangium lansinium sp. nov., Myxococcus landrumus sp. nov., Nannocystis bai.</title>
        <authorList>
            <person name="Ahearne A."/>
            <person name="Stevens C."/>
            <person name="Phillips K."/>
        </authorList>
    </citation>
    <scope>NUCLEOTIDE SEQUENCE [LARGE SCALE GENOMIC DNA]</scope>
    <source>
        <strain evidence="16 17">MIWBW</strain>
    </source>
</reference>
<keyword evidence="7" id="KW-0418">Kinase</keyword>
<dbReference type="PANTHER" id="PTHR42878:SF7">
    <property type="entry name" value="SENSOR HISTIDINE KINASE GLRK"/>
    <property type="match status" value="1"/>
</dbReference>